<dbReference type="RefSeq" id="WP_133393904.1">
    <property type="nucleotide sequence ID" value="NZ_SMTG01000004.1"/>
</dbReference>
<dbReference type="Pfam" id="PF03692">
    <property type="entry name" value="CxxCxxCC"/>
    <property type="match status" value="1"/>
</dbReference>
<gene>
    <name evidence="1" type="ORF">E2F49_10930</name>
</gene>
<sequence length="143" mass="15306">MRHPCMTCGACCAHYRVSMHWMETDAAGGVVPHALTEAFGPHQAVMRGTWEAQPRCIALDADIGRHSRCSIHPVRPQPCRDVQASWEHGAASPQCDKARSAHGLPVLTTADWARSISVVLVEAIDVPEPPPAAAPMAVASLQA</sequence>
<accession>A0A4R5U8P3</accession>
<dbReference type="InterPro" id="IPR005358">
    <property type="entry name" value="Puta_zinc/iron-chelating_dom"/>
</dbReference>
<evidence type="ECO:0000313" key="1">
    <source>
        <dbReference type="EMBL" id="TDK30846.1"/>
    </source>
</evidence>
<comment type="caution">
    <text evidence="1">The sequence shown here is derived from an EMBL/GenBank/DDBJ whole genome shotgun (WGS) entry which is preliminary data.</text>
</comment>
<evidence type="ECO:0000313" key="2">
    <source>
        <dbReference type="Proteomes" id="UP000295543"/>
    </source>
</evidence>
<organism evidence="1 2">
    <name type="scientific">Luteimonas terrae</name>
    <dbReference type="NCBI Taxonomy" id="1530191"/>
    <lineage>
        <taxon>Bacteria</taxon>
        <taxon>Pseudomonadati</taxon>
        <taxon>Pseudomonadota</taxon>
        <taxon>Gammaproteobacteria</taxon>
        <taxon>Lysobacterales</taxon>
        <taxon>Lysobacteraceae</taxon>
        <taxon>Luteimonas</taxon>
    </lineage>
</organism>
<dbReference type="EMBL" id="SMTG01000004">
    <property type="protein sequence ID" value="TDK30846.1"/>
    <property type="molecule type" value="Genomic_DNA"/>
</dbReference>
<dbReference type="OrthoDB" id="196483at2"/>
<keyword evidence="2" id="KW-1185">Reference proteome</keyword>
<proteinExistence type="predicted"/>
<dbReference type="AlphaFoldDB" id="A0A4R5U8P3"/>
<reference evidence="1 2" key="1">
    <citation type="submission" date="2019-03" db="EMBL/GenBank/DDBJ databases">
        <title>Luteimonas zhaokaii sp.nov., isolated from the rectal contents of Plateau pika in Yushu, Qinghai Province, China.</title>
        <authorList>
            <person name="Zhang G."/>
        </authorList>
    </citation>
    <scope>NUCLEOTIDE SEQUENCE [LARGE SCALE GENOMIC DNA]</scope>
    <source>
        <strain evidence="1 2">THG-MD21</strain>
    </source>
</reference>
<name>A0A4R5U8P3_9GAMM</name>
<protein>
    <submittedName>
        <fullName evidence="1">YkgJ family cysteine cluster protein</fullName>
    </submittedName>
</protein>
<dbReference type="Proteomes" id="UP000295543">
    <property type="component" value="Unassembled WGS sequence"/>
</dbReference>